<protein>
    <submittedName>
        <fullName evidence="3">Uncharacterized protein</fullName>
    </submittedName>
</protein>
<evidence type="ECO:0000256" key="2">
    <source>
        <dbReference type="PROSITE-ProRule" id="PRU01323"/>
    </source>
</evidence>
<evidence type="ECO:0000256" key="1">
    <source>
        <dbReference type="ARBA" id="ARBA00023157"/>
    </source>
</evidence>
<name>A0ABN8TGI6_9ENTR</name>
<evidence type="ECO:0000313" key="3">
    <source>
        <dbReference type="EMBL" id="CAH6661928.1"/>
    </source>
</evidence>
<dbReference type="InterPro" id="IPR025603">
    <property type="entry name" value="YebF/ColM_immunity"/>
</dbReference>
<dbReference type="InterPro" id="IPR038703">
    <property type="entry name" value="YebF/Cmi_sf"/>
</dbReference>
<proteinExistence type="predicted"/>
<keyword evidence="1" id="KW-1015">Disulfide bond</keyword>
<dbReference type="Pfam" id="PF13995">
    <property type="entry name" value="YebF"/>
    <property type="match status" value="1"/>
</dbReference>
<keyword evidence="4" id="KW-1185">Reference proteome</keyword>
<dbReference type="PROSITE" id="PS51979">
    <property type="entry name" value="YEBF_CMI"/>
    <property type="match status" value="1"/>
</dbReference>
<accession>A0ABN8TGI6</accession>
<dbReference type="Proteomes" id="UP001152651">
    <property type="component" value="Unassembled WGS sequence"/>
</dbReference>
<comment type="caution">
    <text evidence="3">The sequence shown here is derived from an EMBL/GenBank/DDBJ whole genome shotgun (WGS) entry which is preliminary data.</text>
</comment>
<sequence>MRKALRNTLRVPILLALAVGVLFLLLPIQESESATECRRSLTRQAKNLVQEDYLKSRFPYWQIEKKMLGTLTPNLSFGKVTIEDDAYHVPFTAVGPDATLARVGIIDCELQEIDYAFAS</sequence>
<dbReference type="EMBL" id="CALSBS010000032">
    <property type="protein sequence ID" value="CAH6661928.1"/>
    <property type="molecule type" value="Genomic_DNA"/>
</dbReference>
<evidence type="ECO:0000313" key="4">
    <source>
        <dbReference type="Proteomes" id="UP001152651"/>
    </source>
</evidence>
<organism evidence="3 4">
    <name type="scientific">Pseudocitrobacter vendiensis</name>
    <dbReference type="NCBI Taxonomy" id="2488306"/>
    <lineage>
        <taxon>Bacteria</taxon>
        <taxon>Pseudomonadati</taxon>
        <taxon>Pseudomonadota</taxon>
        <taxon>Gammaproteobacteria</taxon>
        <taxon>Enterobacterales</taxon>
        <taxon>Enterobacteriaceae</taxon>
        <taxon>Pseudocitrobacter</taxon>
    </lineage>
</organism>
<comment type="caution">
    <text evidence="2">Lacks conserved residue(s) required for the propagation of feature annotation.</text>
</comment>
<gene>
    <name evidence="3" type="ORF">FBBNIHIM_22740</name>
</gene>
<dbReference type="RefSeq" id="WP_253899106.1">
    <property type="nucleotide sequence ID" value="NZ_CALSBS010000032.1"/>
</dbReference>
<dbReference type="Gene3D" id="3.10.450.300">
    <property type="entry name" value="YebF/Colicin-M immunity protein"/>
    <property type="match status" value="1"/>
</dbReference>
<reference evidence="3" key="1">
    <citation type="submission" date="2022-05" db="EMBL/GenBank/DDBJ databases">
        <authorList>
            <person name="Blom J."/>
        </authorList>
    </citation>
    <scope>NUCLEOTIDE SEQUENCE</scope>
    <source>
        <strain evidence="3">Type strain: CPO20170097</strain>
    </source>
</reference>